<comment type="caution">
    <text evidence="1">The sequence shown here is derived from an EMBL/GenBank/DDBJ whole genome shotgun (WGS) entry which is preliminary data.</text>
</comment>
<reference evidence="1 2" key="1">
    <citation type="journal article" date="2024" name="BMC Genomics">
        <title>Genome assembly of redclaw crayfish (Cherax quadricarinatus) provides insights into its immune adaptation and hypoxia tolerance.</title>
        <authorList>
            <person name="Liu Z."/>
            <person name="Zheng J."/>
            <person name="Li H."/>
            <person name="Fang K."/>
            <person name="Wang S."/>
            <person name="He J."/>
            <person name="Zhou D."/>
            <person name="Weng S."/>
            <person name="Chi M."/>
            <person name="Gu Z."/>
            <person name="He J."/>
            <person name="Li F."/>
            <person name="Wang M."/>
        </authorList>
    </citation>
    <scope>NUCLEOTIDE SEQUENCE [LARGE SCALE GENOMIC DNA]</scope>
    <source>
        <strain evidence="1">ZL_2023a</strain>
    </source>
</reference>
<proteinExistence type="predicted"/>
<accession>A0AAW0XNM8</accession>
<protein>
    <submittedName>
        <fullName evidence="1">Uncharacterized protein</fullName>
    </submittedName>
</protein>
<evidence type="ECO:0000313" key="1">
    <source>
        <dbReference type="EMBL" id="KAK8740888.1"/>
    </source>
</evidence>
<keyword evidence="2" id="KW-1185">Reference proteome</keyword>
<evidence type="ECO:0000313" key="2">
    <source>
        <dbReference type="Proteomes" id="UP001445076"/>
    </source>
</evidence>
<organism evidence="1 2">
    <name type="scientific">Cherax quadricarinatus</name>
    <name type="common">Australian red claw crayfish</name>
    <dbReference type="NCBI Taxonomy" id="27406"/>
    <lineage>
        <taxon>Eukaryota</taxon>
        <taxon>Metazoa</taxon>
        <taxon>Ecdysozoa</taxon>
        <taxon>Arthropoda</taxon>
        <taxon>Crustacea</taxon>
        <taxon>Multicrustacea</taxon>
        <taxon>Malacostraca</taxon>
        <taxon>Eumalacostraca</taxon>
        <taxon>Eucarida</taxon>
        <taxon>Decapoda</taxon>
        <taxon>Pleocyemata</taxon>
        <taxon>Astacidea</taxon>
        <taxon>Parastacoidea</taxon>
        <taxon>Parastacidae</taxon>
        <taxon>Cherax</taxon>
    </lineage>
</organism>
<dbReference type="Proteomes" id="UP001445076">
    <property type="component" value="Unassembled WGS sequence"/>
</dbReference>
<sequence>CSTVWGYVPQCGDMFHSVGICSTVWGYVPQCGDMFHSVGICSTVWGYRLESFSCRKQRCTSSLQILSYMYSNSLDRTFAIIQKYDRSDNALISMSNSKSSVTY</sequence>
<dbReference type="AlphaFoldDB" id="A0AAW0XNM8"/>
<feature type="non-terminal residue" evidence="1">
    <location>
        <position position="1"/>
    </location>
</feature>
<name>A0AAW0XNM8_CHEQU</name>
<dbReference type="EMBL" id="JARKIK010000032">
    <property type="protein sequence ID" value="KAK8740888.1"/>
    <property type="molecule type" value="Genomic_DNA"/>
</dbReference>
<gene>
    <name evidence="1" type="ORF">OTU49_002750</name>
</gene>